<dbReference type="EMBL" id="LLXX01000101">
    <property type="protein sequence ID" value="KRR06923.1"/>
    <property type="molecule type" value="Genomic_DNA"/>
</dbReference>
<comment type="similarity">
    <text evidence="3">Belongs to the Nudix hydrolase family. NudK subfamily.</text>
</comment>
<dbReference type="AlphaFoldDB" id="A0A0R3KTX6"/>
<dbReference type="GO" id="GO:0019693">
    <property type="term" value="P:ribose phosphate metabolic process"/>
    <property type="evidence" value="ECO:0007669"/>
    <property type="project" value="TreeGrafter"/>
</dbReference>
<accession>A0A0R3KTX6</accession>
<dbReference type="CDD" id="cd24157">
    <property type="entry name" value="NUDIX_GDPMK"/>
    <property type="match status" value="1"/>
</dbReference>
<comment type="catalytic activity">
    <reaction evidence="1">
        <text>GDP-alpha-D-mannose + H2O = alpha-D-mannose 1-phosphate + GMP + 2 H(+)</text>
        <dbReference type="Rhea" id="RHEA:27978"/>
        <dbReference type="ChEBI" id="CHEBI:15377"/>
        <dbReference type="ChEBI" id="CHEBI:15378"/>
        <dbReference type="ChEBI" id="CHEBI:57527"/>
        <dbReference type="ChEBI" id="CHEBI:58115"/>
        <dbReference type="ChEBI" id="CHEBI:58409"/>
    </reaction>
</comment>
<evidence type="ECO:0000259" key="11">
    <source>
        <dbReference type="PROSITE" id="PS51462"/>
    </source>
</evidence>
<evidence type="ECO:0000256" key="4">
    <source>
        <dbReference type="ARBA" id="ARBA00011738"/>
    </source>
</evidence>
<dbReference type="Gene3D" id="3.90.79.10">
    <property type="entry name" value="Nucleoside Triphosphate Pyrophosphohydrolase"/>
    <property type="match status" value="1"/>
</dbReference>
<feature type="binding site" evidence="9">
    <location>
        <position position="102"/>
    </location>
    <ligand>
        <name>Mg(2+)</name>
        <dbReference type="ChEBI" id="CHEBI:18420"/>
        <label>1</label>
    </ligand>
</feature>
<dbReference type="Proteomes" id="UP000051913">
    <property type="component" value="Unassembled WGS sequence"/>
</dbReference>
<sequence>MKMDGETVRIRDVETIAHVKGKLISVSYEQRRRDGERQARKREIYDNGNSAVILPYDPARKTVLLTRQLRLPIFLQDGMERTVEACAGKLDGEKAERRIVKEMQEELGYKVSKVQRLFELYVSPAAIMEKIVFFTCVYSPADKVSDGGGLKEEGEDIDVVETTLEQAAAMIAAGEIIDAKTVVLVQYLRNRMLDGARG</sequence>
<evidence type="ECO:0000256" key="10">
    <source>
        <dbReference type="PIRSR" id="PIRSR604385-3"/>
    </source>
</evidence>
<dbReference type="PANTHER" id="PTHR11839">
    <property type="entry name" value="UDP/ADP-SUGAR PYROPHOSPHATASE"/>
    <property type="match status" value="1"/>
</dbReference>
<comment type="cofactor">
    <cofactor evidence="2 9">
        <name>Mg(2+)</name>
        <dbReference type="ChEBI" id="CHEBI:18420"/>
    </cofactor>
</comment>
<feature type="binding site" evidence="9">
    <location>
        <position position="87"/>
    </location>
    <ligand>
        <name>Mg(2+)</name>
        <dbReference type="ChEBI" id="CHEBI:18420"/>
        <label>1</label>
    </ligand>
</feature>
<organism evidence="12 13">
    <name type="scientific">Bradyrhizobium valentinum</name>
    <dbReference type="NCBI Taxonomy" id="1518501"/>
    <lineage>
        <taxon>Bacteria</taxon>
        <taxon>Pseudomonadati</taxon>
        <taxon>Pseudomonadota</taxon>
        <taxon>Alphaproteobacteria</taxon>
        <taxon>Hyphomicrobiales</taxon>
        <taxon>Nitrobacteraceae</taxon>
        <taxon>Bradyrhizobium</taxon>
    </lineage>
</organism>
<comment type="subunit">
    <text evidence="4">Homodimer.</text>
</comment>
<evidence type="ECO:0000256" key="1">
    <source>
        <dbReference type="ARBA" id="ARBA00000847"/>
    </source>
</evidence>
<feature type="binding site" evidence="9">
    <location>
        <position position="106"/>
    </location>
    <ligand>
        <name>Mg(2+)</name>
        <dbReference type="ChEBI" id="CHEBI:18420"/>
        <label>1</label>
    </ligand>
</feature>
<evidence type="ECO:0000256" key="7">
    <source>
        <dbReference type="ARBA" id="ARBA00032162"/>
    </source>
</evidence>
<dbReference type="PANTHER" id="PTHR11839:SF18">
    <property type="entry name" value="NUDIX HYDROLASE DOMAIN-CONTAINING PROTEIN"/>
    <property type="match status" value="1"/>
</dbReference>
<keyword evidence="9" id="KW-0479">Metal-binding</keyword>
<comment type="caution">
    <text evidence="12">The sequence shown here is derived from an EMBL/GenBank/DDBJ whole genome shotgun (WGS) entry which is preliminary data.</text>
</comment>
<gene>
    <name evidence="12" type="ORF">CP49_02185</name>
</gene>
<evidence type="ECO:0000256" key="3">
    <source>
        <dbReference type="ARBA" id="ARBA00007275"/>
    </source>
</evidence>
<evidence type="ECO:0000313" key="12">
    <source>
        <dbReference type="EMBL" id="KRR06923.1"/>
    </source>
</evidence>
<feature type="binding site" evidence="9">
    <location>
        <position position="155"/>
    </location>
    <ligand>
        <name>Mg(2+)</name>
        <dbReference type="ChEBI" id="CHEBI:18420"/>
        <label>1</label>
    </ligand>
</feature>
<dbReference type="PROSITE" id="PS51462">
    <property type="entry name" value="NUDIX"/>
    <property type="match status" value="1"/>
</dbReference>
<dbReference type="SUPFAM" id="SSF55811">
    <property type="entry name" value="Nudix"/>
    <property type="match status" value="1"/>
</dbReference>
<dbReference type="GO" id="GO:0005829">
    <property type="term" value="C:cytosol"/>
    <property type="evidence" value="ECO:0007669"/>
    <property type="project" value="TreeGrafter"/>
</dbReference>
<evidence type="ECO:0000256" key="8">
    <source>
        <dbReference type="ARBA" id="ARBA00032272"/>
    </source>
</evidence>
<name>A0A0R3KTX6_9BRAD</name>
<dbReference type="NCBIfam" id="TIGR00052">
    <property type="entry name" value="nudix-type nucleoside diphosphatase, YffH/AdpP family"/>
    <property type="match status" value="1"/>
</dbReference>
<feature type="short sequence motif" description="Nudix box" evidence="10">
    <location>
        <begin position="88"/>
        <end position="109"/>
    </location>
</feature>
<dbReference type="InterPro" id="IPR004385">
    <property type="entry name" value="NDP_pyrophosphatase"/>
</dbReference>
<dbReference type="GO" id="GO:0006753">
    <property type="term" value="P:nucleoside phosphate metabolic process"/>
    <property type="evidence" value="ECO:0007669"/>
    <property type="project" value="TreeGrafter"/>
</dbReference>
<reference evidence="12 13" key="1">
    <citation type="submission" date="2014-03" db="EMBL/GenBank/DDBJ databases">
        <title>Bradyrhizobium valentinum sp. nov., isolated from effective nodules of Lupinus mariae-josephae, a lupine endemic of basic-lime soils in Eastern Spain.</title>
        <authorList>
            <person name="Duran D."/>
            <person name="Rey L."/>
            <person name="Navarro A."/>
            <person name="Busquets A."/>
            <person name="Imperial J."/>
            <person name="Ruiz-Argueso T."/>
        </authorList>
    </citation>
    <scope>NUCLEOTIDE SEQUENCE [LARGE SCALE GENOMIC DNA]</scope>
    <source>
        <strain evidence="12 13">LmjM3</strain>
    </source>
</reference>
<dbReference type="RefSeq" id="WP_057851118.1">
    <property type="nucleotide sequence ID" value="NZ_LLXX01000101.1"/>
</dbReference>
<dbReference type="InterPro" id="IPR015797">
    <property type="entry name" value="NUDIX_hydrolase-like_dom_sf"/>
</dbReference>
<proteinExistence type="inferred from homology"/>
<protein>
    <recommendedName>
        <fullName evidence="5">GDP-mannose pyrophosphatase</fullName>
    </recommendedName>
    <alternativeName>
        <fullName evidence="7">GDP-mannose hydrolase</fullName>
    </alternativeName>
    <alternativeName>
        <fullName evidence="8">GDPMK</fullName>
    </alternativeName>
</protein>
<evidence type="ECO:0000256" key="2">
    <source>
        <dbReference type="ARBA" id="ARBA00001946"/>
    </source>
</evidence>
<keyword evidence="13" id="KW-1185">Reference proteome</keyword>
<dbReference type="STRING" id="1518501.CQ10_03825"/>
<evidence type="ECO:0000256" key="9">
    <source>
        <dbReference type="PIRSR" id="PIRSR604385-2"/>
    </source>
</evidence>
<keyword evidence="6" id="KW-0378">Hydrolase</keyword>
<keyword evidence="9" id="KW-0460">Magnesium</keyword>
<evidence type="ECO:0000256" key="6">
    <source>
        <dbReference type="ARBA" id="ARBA00022801"/>
    </source>
</evidence>
<feature type="domain" description="Nudix hydrolase" evidence="11">
    <location>
        <begin position="46"/>
        <end position="184"/>
    </location>
</feature>
<evidence type="ECO:0000313" key="13">
    <source>
        <dbReference type="Proteomes" id="UP000051913"/>
    </source>
</evidence>
<evidence type="ECO:0000256" key="5">
    <source>
        <dbReference type="ARBA" id="ARBA00016377"/>
    </source>
</evidence>
<dbReference type="InterPro" id="IPR000086">
    <property type="entry name" value="NUDIX_hydrolase_dom"/>
</dbReference>
<dbReference type="GO" id="GO:0016818">
    <property type="term" value="F:hydrolase activity, acting on acid anhydrides, in phosphorus-containing anhydrides"/>
    <property type="evidence" value="ECO:0007669"/>
    <property type="project" value="InterPro"/>
</dbReference>
<dbReference type="GO" id="GO:0046872">
    <property type="term" value="F:metal ion binding"/>
    <property type="evidence" value="ECO:0007669"/>
    <property type="project" value="UniProtKB-KW"/>
</dbReference>